<organism evidence="1">
    <name type="scientific">human gut metagenome</name>
    <dbReference type="NCBI Taxonomy" id="408170"/>
    <lineage>
        <taxon>unclassified sequences</taxon>
        <taxon>metagenomes</taxon>
        <taxon>organismal metagenomes</taxon>
    </lineage>
</organism>
<evidence type="ECO:0000313" key="1">
    <source>
        <dbReference type="EMBL" id="ETJ40510.1"/>
    </source>
</evidence>
<protein>
    <submittedName>
        <fullName evidence="1">Uncharacterized protein</fullName>
    </submittedName>
</protein>
<gene>
    <name evidence="1" type="ORF">Q604_UNBC05589G0001</name>
</gene>
<comment type="caution">
    <text evidence="1">The sequence shown here is derived from an EMBL/GenBank/DDBJ whole genome shotgun (WGS) entry which is preliminary data.</text>
</comment>
<accession>W1YFK6</accession>
<proteinExistence type="predicted"/>
<dbReference type="AlphaFoldDB" id="W1YFK6"/>
<dbReference type="EMBL" id="AZMM01005589">
    <property type="protein sequence ID" value="ETJ40510.1"/>
    <property type="molecule type" value="Genomic_DNA"/>
</dbReference>
<feature type="non-terminal residue" evidence="1">
    <location>
        <position position="40"/>
    </location>
</feature>
<sequence length="40" mass="4674">MTILYIFDIVLARAFSKILDLFIFKLSVLELNPFSSFYAL</sequence>
<name>W1YFK6_9ZZZZ</name>
<reference evidence="1" key="1">
    <citation type="submission" date="2013-12" db="EMBL/GenBank/DDBJ databases">
        <title>A Varibaculum cambriense genome reconstructed from a premature infant gut community with otherwise low bacterial novelty that shifts toward anaerobic metabolism during the third week of life.</title>
        <authorList>
            <person name="Brown C.T."/>
            <person name="Sharon I."/>
            <person name="Thomas B.C."/>
            <person name="Castelle C.J."/>
            <person name="Morowitz M.J."/>
            <person name="Banfield J.F."/>
        </authorList>
    </citation>
    <scope>NUCLEOTIDE SEQUENCE</scope>
</reference>